<dbReference type="OMA" id="DINHNYA"/>
<dbReference type="Proteomes" id="UP000002630">
    <property type="component" value="Linkage Group LG16"/>
</dbReference>
<dbReference type="InterPro" id="IPR038081">
    <property type="entry name" value="CalX-like_sf"/>
</dbReference>
<sequence length="3954" mass="422380">MHPRRLSVASGTALKSFQRRHPWIQAAAILACWYITKVHAHTLRLRVQPGRAVGGEAFLEQPQVEILEGDGGDVDVLFEGYATAEMISSPSGFSVLEYDNITGRGSTASLTDGMGRATFSGLFIKEAGEGFICRFVAFNSAGVGVAWTDSEPFDVGVGEPYAIALSTSVGRMDGGSTFDTPPVISIQSDDFTVGIGPAYRLELDVDILAGAIVSGSPFEEQPRVRAYDLGDNMLSSSESAVLATVFVNPVAATLRPTDSVFEVMTEGVATFSGLFLDRAGRNVKLRFSLYDFDRATGDWIETGVHLDTDFFHVGEGTPAALHLEQDVDGAWAGGRGFKKQPYLTVADAGGGTITMDSTTMVTASVTPSLMVNHDVAVDTSSDASVHITRVYTDMEDGAYGVGEEILVTVVFSAPVYADTSSGGTEGPFLYLGGTRGTDGSSGLPAALSNASVLSADEASVAVMASDEITFVYTVELGDQSTDGVGNSAVLEAEGHYAVRGGDAPLVDLLGREANATLPGVGVWSDVSLSGASSLTIEATEPVVVAVGSSLDGGEYGVGQAISFRVDFSFPVVVIVGAGASPPQLTVGGFNDSLNGSSSTVLAEYVDGSGTSELLFEYMIQEGDTTEGFALGLTIPNGENASILLPDTNLLSSVATPQILQRSSSPSLAANLSLAGVPGGEDGGTGLGSDGGSVTVDTTPPEVDVERGVVVTGYGNGTYAHGDTVFVMIWFTKPVAVFADVGLFLTTNQRGARADFSSGGNGTYDVTFEYNVVEGDSVDVLDIYGRSAIDLGDGGYIRRYSTNPTQDANIDLADTIAAGKSLAKTSAIALDGAPPYPVSVSLAPDTPDGASYGLGDVLQLAVTFDKNVTVFTGIDDNGDVSLPVLVLDCTRMREAVFNGVGNGSTTLNFQYEVQMGDYANNLGYRFFPNALCLESGCPDRPSTSIREKKALGGGRGIDATLILSNSLGNRVSGVPVATDVTVDTSGSRETYVVDLSTDTANGTYGAGQVIDITVEFSDELLLETSGLRSGALPTIPLNNGGEAQVVAGTGTREWLFSYTFLAATTTGGVSGNDSDVAVLDIANDSFPFPAMINCTGGCRASNWNGATANLSLEGFNLSHAGIELESTPPAVVELYSPKETSPWGGVYTVGEEIEVRVVFDTPVIVTGSPRLLLDTGAYALFDSTSEDGTEVHFLYTVDYGDHSPNVTWAGSLSLGANVGEGGEGGEGGSEDWILRRSTNPSTSADVSLPDPAYSLARGGSTIYVNTTGRPQITNVTSPDAAGTYAPGDVVTIWVTFDQFVAVVGEPVFYLNTGKGEPGRALYVEGSGNQVLPFYPGEEGSLSFNSDIALDGSTPHIREIYFAGESNATYQGGDVVQVVVRFSAPVVVSGAPALKLETGVVDRQALWVNTTEFNSSAADNDAVAEEVEGDDYLLLFEYLVVTGDSAGDLDYWADDDDWRDARASFVLPTINNDNDNTTTPSTVKRLSANPSLDADLHLNPPGGILSGTDRATAFGGWFFFRDLFVRTRGKGYKMVFEAFYSDLLDVDDLDSLSSSATSSSSTSVGSTSSSTSSSNGLFVKERGLALKSSTLFEVGFAVEFEVMSEDSDRSDLFGRAISLDGSLLLAGAPKKHREVPEVQLIVSTGTASETKPEVQLIAVDVVHVTEIQQFITYADPYETVGGFWSLYYPGLGKSRNIPADATIEQVQAGLMEDFPTLGRMLVVREEYAFCACDDGYIWTITFDEVGGAISTTTPNQSTRHAQGNIFSFVPDASELTGTGANSTEVEVLQESPVVGGTFTLSYTPWSPGNYSDGNDTNTNISDPGVSNTTTTEGMLTTRPLPYNANSSLLATVLWQDLNLSTSSVSVDCCDNQGGRKWIIEFESDQGDWNISSLICDSSALTGNRAGCWQLTGSDGEGPVAGEFRVNFRESEWTSWLPYDVDASDMETALLALESIEDCEVSRTPAGSARQHVWAVTFLEVRKPTDFGFVLDDMGNMPAMVVDATRIRGTDASVDVRYVFGGDTDYAPWEGKQMGSHGEGAGAAYVFSRSPAAEGYVWGQDQKLLGSDTDGQDAFGHSVSVDEDHELLVVGAPYAEDYGVTEVQGISCSAMTGTFTLGFRGFTTDPIPANASIFELYTAIRGPFGTTKNLHPLPEIDVNERFPTEWSASAPAGLCTGNNSALLAFRTPRHDFWGGSGDLELLTVDNSLLDGQVTVEEVVKGTANPDGPFSRGAQKGAAYIYRRSPTSGLWYEETKLFLDDGLATDRYGWQVMALGDDVTNDIVVVSAPGRNGEQGSVYVYTYTESEERWSLLQTVTSELWSLGQDEFGSSLSSSSDTLVVGGVGYNSSAGAAYIFTVSRSGVYQADQRIVHPEQARAGDRFGESVSLYGNFLAVGCPGREDTWLHTGKVATDWEGEDVGAVYLYRRDSAENAFLFFQKLVPSNLKPFDRFGASVSIDGDALIVGSHQDFEEGNLAYQRAVQVVTVQSDPGGAGVGNVYRLGWKEECIDDADDNCEVRWTRDIETDASGVVLKNILEEDFDLGVGVSELVVARSGMDESTGGYQYTVIFLEETESVPQMLVDDSTVSGPNAYVSVESLNEVPGKLRGVTHVFARQVSGDVDSSFREQCFLYPWIKQRQDLFGTTVAVSGQFVAVGAPNRDTIHGSFEDQNLTSLNTGAVEVFNLDFLSFRFESLTYSVLEGDTLSMNISRFSGFSNPQVFNLKSIDRNADQEFQDYIAAVYDLSVAYPDVPVFQTAADVVGAGTATARSQYYGSANNRSLWVGGMFDYRGLSDYTPIEDQMQFSAYEASVYYLLNTTDDNVVETPDESLTVSIYVPGMFPSFLGDLIAVVEIEDNGDGEGPYNATASWGTVGAADSFTTFMDSKVYTSKISADDTEDMNRFGGALDTAEDAGLMIIGDEFSEIDGHINCGSAYVFRLEYGAWQQEAQLLPFEGNIAQGAHFGQAVQINKVYGRETYTALVGAPGQAKVYVFEYNVTTGAWDEAQTLEADRINLPNDGFGGKNALALDEDIAVVGAPGAESVFLYYRTRVAAGASDEDEVSWTWGQSPVKTLMSSDFDYDMVHLLKIVHRQDYGAAVTLDVTSRTLAIGSPLANYDKVGTDEPETYDTRPDKAETRARGKVYVYYSEPAVQSVTLGTEFGLSAGTFMLSLHHRNTTSNTTEVSWDAQALDFKSAVEALSNVEEVEVTKDQWTDATGFDFYRWTVSFTSEFVEDPPLLAPSWGGGNGCQDCIEFSSGFPRNGGAYVNVSSEGTMGDWEEQAVLQASDRRSGDRFGATLALDQETLAVGAHHSSALAETTWDFETGDLVGWRQTGDAFALQPTYGDNPYFRESSRGTGGWGRPSKSHLRGRYFVGTYEARPGAGAGDYTNPSPDYRAGSHQGDGPTGTLTSEVFTIGGDDENEVSTIGLLVGGGCDERAEYVELLADGVGVAKATGMCTEDMRSVSWDVSSLAGRAGQIRIVDASSASPWGHINVDEIVLSWQNRGGLHPERAANVTSAGVASSKAHYVAREDHTSRAGAVYVFSRLATSTNNNDTSTSSVCTDEDDGDDGIYGDTRRRYYCPRGGARGQENCGWEESAKLTASDRRGGDLFGTCLSANHNAGVVVVGAPGASLTGLWREPPTVYTTTNPHGDAENTLATRVPLPMDERNAKLFQLKGAPGSTLQAGSGAPTVWLLQDSEYALDTSDQEFNNRGNAQAGGVYVFVRLPAESAGVGRKCALDREGDVIAGVWPGAERFKLQAHDAVAADRFGSAVSYSRAERALFVGTPYSDSFGLDAGAVYQFDAGIAEVSFTQPEFSVEEGNWRHLHEDPQYLDGWKATVLVTRDSDQSDYWLTVAFATSDLTARGVDSDAYRECFELPVGDRLPGVCGDYEQTAGEVTFEPGQTEQSFFVRIMDDHCRERYPEYVQLSLSIPGGGALQGERYLSKLRIDDDDRDRKECP</sequence>
<dbReference type="EMBL" id="FN647972">
    <property type="protein sequence ID" value="CBJ29152.1"/>
    <property type="molecule type" value="Genomic_DNA"/>
</dbReference>
<evidence type="ECO:0000256" key="2">
    <source>
        <dbReference type="ARBA" id="ARBA00022737"/>
    </source>
</evidence>
<organism evidence="7 8">
    <name type="scientific">Ectocarpus siliculosus</name>
    <name type="common">Brown alga</name>
    <name type="synonym">Conferva siliculosa</name>
    <dbReference type="NCBI Taxonomy" id="2880"/>
    <lineage>
        <taxon>Eukaryota</taxon>
        <taxon>Sar</taxon>
        <taxon>Stramenopiles</taxon>
        <taxon>Ochrophyta</taxon>
        <taxon>PX clade</taxon>
        <taxon>Phaeophyceae</taxon>
        <taxon>Ectocarpales</taxon>
        <taxon>Ectocarpaceae</taxon>
        <taxon>Ectocarpus</taxon>
    </lineage>
</organism>
<dbReference type="InterPro" id="IPR013519">
    <property type="entry name" value="Int_alpha_beta-p"/>
</dbReference>
<dbReference type="SUPFAM" id="SSF69318">
    <property type="entry name" value="Integrin alpha N-terminal domain"/>
    <property type="match status" value="1"/>
</dbReference>
<keyword evidence="8" id="KW-1185">Reference proteome</keyword>
<evidence type="ECO:0000259" key="6">
    <source>
        <dbReference type="Pfam" id="PF03160"/>
    </source>
</evidence>
<gene>
    <name evidence="7" type="ORF">Esi_0136_0015</name>
</gene>
<keyword evidence="2" id="KW-0677">Repeat</keyword>
<dbReference type="GO" id="GO:0007154">
    <property type="term" value="P:cell communication"/>
    <property type="evidence" value="ECO:0007669"/>
    <property type="project" value="InterPro"/>
</dbReference>
<feature type="region of interest" description="Disordered" evidence="5">
    <location>
        <begin position="1553"/>
        <end position="1573"/>
    </location>
</feature>
<dbReference type="SUPFAM" id="SSF141072">
    <property type="entry name" value="CalX-like"/>
    <property type="match status" value="2"/>
</dbReference>
<dbReference type="GO" id="GO:0016020">
    <property type="term" value="C:membrane"/>
    <property type="evidence" value="ECO:0007669"/>
    <property type="project" value="InterPro"/>
</dbReference>
<feature type="region of interest" description="Disordered" evidence="5">
    <location>
        <begin position="678"/>
        <end position="699"/>
    </location>
</feature>
<dbReference type="PROSITE" id="PS51257">
    <property type="entry name" value="PROKAR_LIPOPROTEIN"/>
    <property type="match status" value="1"/>
</dbReference>
<reference evidence="7 8" key="1">
    <citation type="journal article" date="2010" name="Nature">
        <title>The Ectocarpus genome and the independent evolution of multicellularity in brown algae.</title>
        <authorList>
            <person name="Cock J.M."/>
            <person name="Sterck L."/>
            <person name="Rouze P."/>
            <person name="Scornet D."/>
            <person name="Allen A.E."/>
            <person name="Amoutzias G."/>
            <person name="Anthouard V."/>
            <person name="Artiguenave F."/>
            <person name="Aury J.M."/>
            <person name="Badger J.H."/>
            <person name="Beszteri B."/>
            <person name="Billiau K."/>
            <person name="Bonnet E."/>
            <person name="Bothwell J.H."/>
            <person name="Bowler C."/>
            <person name="Boyen C."/>
            <person name="Brownlee C."/>
            <person name="Carrano C.J."/>
            <person name="Charrier B."/>
            <person name="Cho G.Y."/>
            <person name="Coelho S.M."/>
            <person name="Collen J."/>
            <person name="Corre E."/>
            <person name="Da Silva C."/>
            <person name="Delage L."/>
            <person name="Delaroque N."/>
            <person name="Dittami S.M."/>
            <person name="Doulbeau S."/>
            <person name="Elias M."/>
            <person name="Farnham G."/>
            <person name="Gachon C.M."/>
            <person name="Gschloessl B."/>
            <person name="Heesch S."/>
            <person name="Jabbari K."/>
            <person name="Jubin C."/>
            <person name="Kawai H."/>
            <person name="Kimura K."/>
            <person name="Kloareg B."/>
            <person name="Kupper F.C."/>
            <person name="Lang D."/>
            <person name="Le Bail A."/>
            <person name="Leblanc C."/>
            <person name="Lerouge P."/>
            <person name="Lohr M."/>
            <person name="Lopez P.J."/>
            <person name="Martens C."/>
            <person name="Maumus F."/>
            <person name="Michel G."/>
            <person name="Miranda-Saavedra D."/>
            <person name="Morales J."/>
            <person name="Moreau H."/>
            <person name="Motomura T."/>
            <person name="Nagasato C."/>
            <person name="Napoli C.A."/>
            <person name="Nelson D.R."/>
            <person name="Nyvall-Collen P."/>
            <person name="Peters A.F."/>
            <person name="Pommier C."/>
            <person name="Potin P."/>
            <person name="Poulain J."/>
            <person name="Quesneville H."/>
            <person name="Read B."/>
            <person name="Rensing S.A."/>
            <person name="Ritter A."/>
            <person name="Rousvoal S."/>
            <person name="Samanta M."/>
            <person name="Samson G."/>
            <person name="Schroeder D.C."/>
            <person name="Segurens B."/>
            <person name="Strittmatter M."/>
            <person name="Tonon T."/>
            <person name="Tregear J.W."/>
            <person name="Valentin K."/>
            <person name="von Dassow P."/>
            <person name="Yamagishi T."/>
            <person name="Van de Peer Y."/>
            <person name="Wincker P."/>
        </authorList>
    </citation>
    <scope>NUCLEOTIDE SEQUENCE [LARGE SCALE GENOMIC DNA]</scope>
    <source>
        <strain evidence="8">Ec32 / CCAP1310/4</strain>
    </source>
</reference>
<dbReference type="Pfam" id="PF03160">
    <property type="entry name" value="Calx-beta"/>
    <property type="match status" value="1"/>
</dbReference>
<feature type="compositionally biased region" description="Gly residues" evidence="5">
    <location>
        <begin position="678"/>
        <end position="690"/>
    </location>
</feature>
<evidence type="ECO:0000256" key="3">
    <source>
        <dbReference type="ARBA" id="ARBA00022837"/>
    </source>
</evidence>
<dbReference type="InterPro" id="IPR013517">
    <property type="entry name" value="FG-GAP"/>
</dbReference>
<feature type="region of interest" description="Disordered" evidence="5">
    <location>
        <begin position="3375"/>
        <end position="3398"/>
    </location>
</feature>
<dbReference type="Pfam" id="PF14312">
    <property type="entry name" value="FG-GAP_2"/>
    <property type="match status" value="6"/>
</dbReference>
<dbReference type="EMBL" id="FN649741">
    <property type="protein sequence ID" value="CBJ29152.1"/>
    <property type="molecule type" value="Genomic_DNA"/>
</dbReference>
<feature type="compositionally biased region" description="Low complexity" evidence="5">
    <location>
        <begin position="1553"/>
        <end position="1572"/>
    </location>
</feature>
<dbReference type="InParanoid" id="D7FJQ0"/>
<accession>D7FJQ0</accession>
<protein>
    <recommendedName>
        <fullName evidence="6">Calx-beta domain-containing protein</fullName>
    </recommendedName>
</protein>
<evidence type="ECO:0000313" key="8">
    <source>
        <dbReference type="Proteomes" id="UP000002630"/>
    </source>
</evidence>
<evidence type="ECO:0000313" key="7">
    <source>
        <dbReference type="EMBL" id="CBJ29152.1"/>
    </source>
</evidence>
<dbReference type="OrthoDB" id="188207at2759"/>
<dbReference type="PANTHER" id="PTHR36220">
    <property type="entry name" value="UNNAMED PRODUCT"/>
    <property type="match status" value="1"/>
</dbReference>
<name>D7FJQ0_ECTSI</name>
<proteinExistence type="predicted"/>
<keyword evidence="4" id="KW-0325">Glycoprotein</keyword>
<dbReference type="PANTHER" id="PTHR36220:SF1">
    <property type="entry name" value="GAMMA TUBULIN COMPLEX COMPONENT C-TERMINAL DOMAIN-CONTAINING PROTEIN"/>
    <property type="match status" value="1"/>
</dbReference>
<evidence type="ECO:0000256" key="1">
    <source>
        <dbReference type="ARBA" id="ARBA00022729"/>
    </source>
</evidence>
<dbReference type="eggNOG" id="ENOG502QRTB">
    <property type="taxonomic scope" value="Eukaryota"/>
</dbReference>
<dbReference type="InterPro" id="IPR028994">
    <property type="entry name" value="Integrin_alpha_N"/>
</dbReference>
<keyword evidence="3" id="KW-0106">Calcium</keyword>
<evidence type="ECO:0000256" key="5">
    <source>
        <dbReference type="SAM" id="MobiDB-lite"/>
    </source>
</evidence>
<feature type="domain" description="Calx-beta" evidence="6">
    <location>
        <begin position="3884"/>
        <end position="3925"/>
    </location>
</feature>
<keyword evidence="1" id="KW-0732">Signal</keyword>
<evidence type="ECO:0000256" key="4">
    <source>
        <dbReference type="ARBA" id="ARBA00023180"/>
    </source>
</evidence>
<dbReference type="Gene3D" id="2.130.10.130">
    <property type="entry name" value="Integrin alpha, N-terminal"/>
    <property type="match status" value="3"/>
</dbReference>
<dbReference type="SMART" id="SM00191">
    <property type="entry name" value="Int_alpha"/>
    <property type="match status" value="6"/>
</dbReference>
<dbReference type="InterPro" id="IPR003644">
    <property type="entry name" value="Calx_beta"/>
</dbReference>
<dbReference type="Gene3D" id="2.60.40.2030">
    <property type="match status" value="1"/>
</dbReference>